<gene>
    <name evidence="1" type="ORF">CGLO_14772</name>
</gene>
<protein>
    <submittedName>
        <fullName evidence="1">Uncharacterized protein</fullName>
    </submittedName>
</protein>
<reference evidence="2" key="1">
    <citation type="journal article" date="2013" name="Mol. Plant Microbe Interact.">
        <title>Global aspects of pacC regulation of pathogenicity genes in Colletotrichum gloeosporioides as revealed by transcriptome analysis.</title>
        <authorList>
            <person name="Alkan N."/>
            <person name="Meng X."/>
            <person name="Friedlander G."/>
            <person name="Reuveni E."/>
            <person name="Sukno S."/>
            <person name="Sherman A."/>
            <person name="Thon M."/>
            <person name="Fluhr R."/>
            <person name="Prusky D."/>
        </authorList>
    </citation>
    <scope>NUCLEOTIDE SEQUENCE [LARGE SCALE GENOMIC DNA]</scope>
    <source>
        <strain evidence="2">Cg-14</strain>
    </source>
</reference>
<dbReference type="EMBL" id="AMYD01003499">
    <property type="protein sequence ID" value="EQB46194.1"/>
    <property type="molecule type" value="Genomic_DNA"/>
</dbReference>
<sequence length="22" mass="2831">MQFFNIRLMTLRWQSRTLSVRF</sequence>
<dbReference type="Proteomes" id="UP000015530">
    <property type="component" value="Unassembled WGS sequence"/>
</dbReference>
<proteinExistence type="predicted"/>
<evidence type="ECO:0000313" key="1">
    <source>
        <dbReference type="EMBL" id="EQB46194.1"/>
    </source>
</evidence>
<organism evidence="1 2">
    <name type="scientific">Colletotrichum gloeosporioides (strain Cg-14)</name>
    <name type="common">Anthracnose fungus</name>
    <name type="synonym">Glomerella cingulata</name>
    <dbReference type="NCBI Taxonomy" id="1237896"/>
    <lineage>
        <taxon>Eukaryota</taxon>
        <taxon>Fungi</taxon>
        <taxon>Dikarya</taxon>
        <taxon>Ascomycota</taxon>
        <taxon>Pezizomycotina</taxon>
        <taxon>Sordariomycetes</taxon>
        <taxon>Hypocreomycetidae</taxon>
        <taxon>Glomerellales</taxon>
        <taxon>Glomerellaceae</taxon>
        <taxon>Colletotrichum</taxon>
        <taxon>Colletotrichum gloeosporioides species complex</taxon>
    </lineage>
</organism>
<accession>T0K365</accession>
<dbReference type="AlphaFoldDB" id="T0K365"/>
<comment type="caution">
    <text evidence="1">The sequence shown here is derived from an EMBL/GenBank/DDBJ whole genome shotgun (WGS) entry which is preliminary data.</text>
</comment>
<name>T0K365_COLGC</name>
<evidence type="ECO:0000313" key="2">
    <source>
        <dbReference type="Proteomes" id="UP000015530"/>
    </source>
</evidence>
<dbReference type="HOGENOM" id="CLU_3425099_0_0_1"/>